<comment type="caution">
    <text evidence="5">The sequence shown here is derived from an EMBL/GenBank/DDBJ whole genome shotgun (WGS) entry which is preliminary data.</text>
</comment>
<reference evidence="5 6" key="1">
    <citation type="submission" date="2020-08" db="EMBL/GenBank/DDBJ databases">
        <title>Cohnella phylogeny.</title>
        <authorList>
            <person name="Dunlap C."/>
        </authorList>
    </citation>
    <scope>NUCLEOTIDE SEQUENCE [LARGE SCALE GENOMIC DNA]</scope>
    <source>
        <strain evidence="5 6">CBP 2801</strain>
    </source>
</reference>
<gene>
    <name evidence="5" type="ORF">H7C18_23620</name>
</gene>
<evidence type="ECO:0000313" key="6">
    <source>
        <dbReference type="Proteomes" id="UP000564644"/>
    </source>
</evidence>
<evidence type="ECO:0000256" key="3">
    <source>
        <dbReference type="ARBA" id="ARBA00023163"/>
    </source>
</evidence>
<dbReference type="InterPro" id="IPR052067">
    <property type="entry name" value="Metal_resp_HTH_trans_reg"/>
</dbReference>
<name>A0A7X0SPS7_9BACL</name>
<dbReference type="Proteomes" id="UP000564644">
    <property type="component" value="Unassembled WGS sequence"/>
</dbReference>
<feature type="domain" description="HTH marR-type" evidence="4">
    <location>
        <begin position="50"/>
        <end position="152"/>
    </location>
</feature>
<keyword evidence="1" id="KW-0805">Transcription regulation</keyword>
<sequence length="228" mass="26059">MNRKAGGGERELLIAKMMDHVAAMQKRFQAEGEDEERRWMMANASDAAVIDFLKEATVLTLHVVDAIGEAEPVNGITISKRFGIPRGSVSKITRRLTEQGVVQAESLPDNKKEVLFRLTSSGTQIYLLHQKLHAHMDRNIREFLGRFDLEQMRFLERCMKETAETSWVRPETGDIEKKEEQIVHDAPVEGIESSQAEEIAEITAMLRQLDARKLRKAKELLRIAWFDD</sequence>
<dbReference type="Gene3D" id="1.10.10.10">
    <property type="entry name" value="Winged helix-like DNA-binding domain superfamily/Winged helix DNA-binding domain"/>
    <property type="match status" value="1"/>
</dbReference>
<proteinExistence type="predicted"/>
<evidence type="ECO:0000256" key="2">
    <source>
        <dbReference type="ARBA" id="ARBA00023125"/>
    </source>
</evidence>
<dbReference type="PANTHER" id="PTHR35790">
    <property type="entry name" value="HTH-TYPE TRANSCRIPTIONAL REGULATOR PCHR"/>
    <property type="match status" value="1"/>
</dbReference>
<dbReference type="SMART" id="SM00347">
    <property type="entry name" value="HTH_MARR"/>
    <property type="match status" value="1"/>
</dbReference>
<evidence type="ECO:0000259" key="4">
    <source>
        <dbReference type="SMART" id="SM00347"/>
    </source>
</evidence>
<dbReference type="PANTHER" id="PTHR35790:SF4">
    <property type="entry name" value="HTH-TYPE TRANSCRIPTIONAL REGULATOR PCHR"/>
    <property type="match status" value="1"/>
</dbReference>
<dbReference type="SUPFAM" id="SSF46785">
    <property type="entry name" value="Winged helix' DNA-binding domain"/>
    <property type="match status" value="1"/>
</dbReference>
<dbReference type="RefSeq" id="WP_185131569.1">
    <property type="nucleotide sequence ID" value="NZ_JACJVO010000031.1"/>
</dbReference>
<keyword evidence="2 5" id="KW-0238">DNA-binding</keyword>
<dbReference type="AlphaFoldDB" id="A0A7X0SPS7"/>
<evidence type="ECO:0000313" key="5">
    <source>
        <dbReference type="EMBL" id="MBB6733918.1"/>
    </source>
</evidence>
<keyword evidence="6" id="KW-1185">Reference proteome</keyword>
<accession>A0A7X0SPS7</accession>
<dbReference type="GO" id="GO:0003677">
    <property type="term" value="F:DNA binding"/>
    <property type="evidence" value="ECO:0007669"/>
    <property type="project" value="UniProtKB-KW"/>
</dbReference>
<protein>
    <submittedName>
        <fullName evidence="5">Winged helix DNA-binding protein</fullName>
    </submittedName>
</protein>
<dbReference type="InterPro" id="IPR036390">
    <property type="entry name" value="WH_DNA-bd_sf"/>
</dbReference>
<dbReference type="InterPro" id="IPR000835">
    <property type="entry name" value="HTH_MarR-typ"/>
</dbReference>
<dbReference type="EMBL" id="JACJVO010000031">
    <property type="protein sequence ID" value="MBB6733918.1"/>
    <property type="molecule type" value="Genomic_DNA"/>
</dbReference>
<evidence type="ECO:0000256" key="1">
    <source>
        <dbReference type="ARBA" id="ARBA00023015"/>
    </source>
</evidence>
<organism evidence="5 6">
    <name type="scientific">Cohnella zeiphila</name>
    <dbReference type="NCBI Taxonomy" id="2761120"/>
    <lineage>
        <taxon>Bacteria</taxon>
        <taxon>Bacillati</taxon>
        <taxon>Bacillota</taxon>
        <taxon>Bacilli</taxon>
        <taxon>Bacillales</taxon>
        <taxon>Paenibacillaceae</taxon>
        <taxon>Cohnella</taxon>
    </lineage>
</organism>
<dbReference type="InterPro" id="IPR036388">
    <property type="entry name" value="WH-like_DNA-bd_sf"/>
</dbReference>
<keyword evidence="3" id="KW-0804">Transcription</keyword>
<dbReference type="Pfam" id="PF13463">
    <property type="entry name" value="HTH_27"/>
    <property type="match status" value="1"/>
</dbReference>
<dbReference type="GO" id="GO:0003700">
    <property type="term" value="F:DNA-binding transcription factor activity"/>
    <property type="evidence" value="ECO:0007669"/>
    <property type="project" value="InterPro"/>
</dbReference>